<dbReference type="InterPro" id="IPR039426">
    <property type="entry name" value="TonB-dep_rcpt-like"/>
</dbReference>
<dbReference type="PANTHER" id="PTHR30442:SF0">
    <property type="entry name" value="FE(3+) DICITRATE TRANSPORT PROTEIN FECA"/>
    <property type="match status" value="1"/>
</dbReference>
<evidence type="ECO:0000259" key="14">
    <source>
        <dbReference type="Pfam" id="PF00593"/>
    </source>
</evidence>
<evidence type="ECO:0000256" key="4">
    <source>
        <dbReference type="ARBA" id="ARBA00022692"/>
    </source>
</evidence>
<reference evidence="16 17" key="2">
    <citation type="journal article" date="2009" name="PLoS ONE">
        <title>The photosynthetic apparatus and its regulation in the aerobic gammaproteobacterium Congregibacter litoralis gen. nov., sp. nov.</title>
        <authorList>
            <person name="Spring S."/>
            <person name="Lunsdorf H."/>
            <person name="Fuchs B.M."/>
            <person name="Tindall B.J."/>
        </authorList>
    </citation>
    <scope>NUCLEOTIDE SEQUENCE [LARGE SCALE GENOMIC DNA]</scope>
    <source>
        <strain evidence="16">KT71</strain>
    </source>
</reference>
<dbReference type="HOGENOM" id="CLU_008287_17_0_6"/>
<evidence type="ECO:0000256" key="8">
    <source>
        <dbReference type="ARBA" id="ARBA00023237"/>
    </source>
</evidence>
<evidence type="ECO:0000256" key="7">
    <source>
        <dbReference type="ARBA" id="ARBA00023136"/>
    </source>
</evidence>
<proteinExistence type="inferred from homology"/>
<dbReference type="OrthoDB" id="9760494at2"/>
<organism evidence="16 17">
    <name type="scientific">Congregibacter litoralis KT71</name>
    <dbReference type="NCBI Taxonomy" id="314285"/>
    <lineage>
        <taxon>Bacteria</taxon>
        <taxon>Pseudomonadati</taxon>
        <taxon>Pseudomonadota</taxon>
        <taxon>Gammaproteobacteria</taxon>
        <taxon>Cellvibrionales</taxon>
        <taxon>Halieaceae</taxon>
        <taxon>Congregibacter</taxon>
    </lineage>
</organism>
<dbReference type="eggNOG" id="COG4772">
    <property type="taxonomic scope" value="Bacteria"/>
</dbReference>
<keyword evidence="17" id="KW-1185">Reference proteome</keyword>
<dbReference type="GO" id="GO:0033214">
    <property type="term" value="P:siderophore-iron import into cell"/>
    <property type="evidence" value="ECO:0007669"/>
    <property type="project" value="TreeGrafter"/>
</dbReference>
<evidence type="ECO:0000256" key="6">
    <source>
        <dbReference type="ARBA" id="ARBA00023077"/>
    </source>
</evidence>
<keyword evidence="5 13" id="KW-0732">Signal</keyword>
<evidence type="ECO:0000256" key="10">
    <source>
        <dbReference type="PROSITE-ProRule" id="PRU10144"/>
    </source>
</evidence>
<accession>A4A9E6</accession>
<dbReference type="RefSeq" id="WP_008293830.1">
    <property type="nucleotide sequence ID" value="NZ_CM002299.1"/>
</dbReference>
<dbReference type="InterPro" id="IPR036942">
    <property type="entry name" value="Beta-barrel_TonB_sf"/>
</dbReference>
<dbReference type="SUPFAM" id="SSF56935">
    <property type="entry name" value="Porins"/>
    <property type="match status" value="1"/>
</dbReference>
<evidence type="ECO:0000259" key="15">
    <source>
        <dbReference type="Pfam" id="PF07715"/>
    </source>
</evidence>
<dbReference type="Pfam" id="PF00593">
    <property type="entry name" value="TonB_dep_Rec_b-barrel"/>
    <property type="match status" value="1"/>
</dbReference>
<evidence type="ECO:0000256" key="5">
    <source>
        <dbReference type="ARBA" id="ARBA00022729"/>
    </source>
</evidence>
<dbReference type="PROSITE" id="PS52016">
    <property type="entry name" value="TONB_DEPENDENT_REC_3"/>
    <property type="match status" value="1"/>
</dbReference>
<keyword evidence="2 9" id="KW-0813">Transport</keyword>
<evidence type="ECO:0000256" key="13">
    <source>
        <dbReference type="SAM" id="SignalP"/>
    </source>
</evidence>
<dbReference type="Gene3D" id="2.40.170.20">
    <property type="entry name" value="TonB-dependent receptor, beta-barrel domain"/>
    <property type="match status" value="1"/>
</dbReference>
<dbReference type="STRING" id="314285.KT71_07034"/>
<dbReference type="Proteomes" id="UP000019205">
    <property type="component" value="Chromosome"/>
</dbReference>
<evidence type="ECO:0000256" key="1">
    <source>
        <dbReference type="ARBA" id="ARBA00004571"/>
    </source>
</evidence>
<feature type="domain" description="TonB-dependent receptor plug" evidence="15">
    <location>
        <begin position="58"/>
        <end position="168"/>
    </location>
</feature>
<evidence type="ECO:0000256" key="11">
    <source>
        <dbReference type="RuleBase" id="RU003357"/>
    </source>
</evidence>
<feature type="domain" description="TonB-dependent receptor-like beta-barrel" evidence="14">
    <location>
        <begin position="255"/>
        <end position="693"/>
    </location>
</feature>
<keyword evidence="3 9" id="KW-1134">Transmembrane beta strand</keyword>
<feature type="chain" id="PRO_5002664341" evidence="13">
    <location>
        <begin position="33"/>
        <end position="726"/>
    </location>
</feature>
<protein>
    <submittedName>
        <fullName evidence="16">Outer membrane receptor for Fe3+-dicitrate</fullName>
    </submittedName>
</protein>
<dbReference type="InterPro" id="IPR012910">
    <property type="entry name" value="Plug_dom"/>
</dbReference>
<keyword evidence="4 9" id="KW-0812">Transmembrane</keyword>
<dbReference type="Pfam" id="PF07715">
    <property type="entry name" value="Plug"/>
    <property type="match status" value="1"/>
</dbReference>
<dbReference type="InterPro" id="IPR037066">
    <property type="entry name" value="Plug_dom_sf"/>
</dbReference>
<dbReference type="InterPro" id="IPR010917">
    <property type="entry name" value="TonB_rcpt_CS"/>
</dbReference>
<comment type="subcellular location">
    <subcellularLocation>
        <location evidence="1 9">Cell outer membrane</location>
        <topology evidence="1 9">Multi-pass membrane protein</topology>
    </subcellularLocation>
</comment>
<feature type="short sequence motif" description="TonB C-terminal box" evidence="10">
    <location>
        <begin position="709"/>
        <end position="726"/>
    </location>
</feature>
<evidence type="ECO:0000256" key="9">
    <source>
        <dbReference type="PROSITE-ProRule" id="PRU01360"/>
    </source>
</evidence>
<evidence type="ECO:0000313" key="16">
    <source>
        <dbReference type="EMBL" id="EAQ97113.1"/>
    </source>
</evidence>
<dbReference type="AlphaFoldDB" id="A4A9E6"/>
<evidence type="ECO:0000313" key="17">
    <source>
        <dbReference type="Proteomes" id="UP000019205"/>
    </source>
</evidence>
<dbReference type="InterPro" id="IPR000531">
    <property type="entry name" value="Beta-barrel_TonB"/>
</dbReference>
<gene>
    <name evidence="16" type="ORF">KT71_07034</name>
</gene>
<keyword evidence="6 11" id="KW-0798">TonB box</keyword>
<keyword evidence="16" id="KW-0675">Receptor</keyword>
<dbReference type="EMBL" id="AAOA02000004">
    <property type="protein sequence ID" value="EAQ97113.1"/>
    <property type="molecule type" value="Genomic_DNA"/>
</dbReference>
<dbReference type="PANTHER" id="PTHR30442">
    <property type="entry name" value="IRON III DICITRATE TRANSPORT PROTEIN FECA"/>
    <property type="match status" value="1"/>
</dbReference>
<keyword evidence="7 9" id="KW-0472">Membrane</keyword>
<feature type="region of interest" description="Disordered" evidence="12">
    <location>
        <begin position="705"/>
        <end position="726"/>
    </location>
</feature>
<evidence type="ECO:0000256" key="2">
    <source>
        <dbReference type="ARBA" id="ARBA00022448"/>
    </source>
</evidence>
<feature type="region of interest" description="Disordered" evidence="12">
    <location>
        <begin position="460"/>
        <end position="482"/>
    </location>
</feature>
<reference evidence="16 17" key="1">
    <citation type="journal article" date="2007" name="Proc. Natl. Acad. Sci. U.S.A.">
        <title>Characterization of a marine gammaproteobacterium capable of aerobic anoxygenic photosynthesis.</title>
        <authorList>
            <person name="Fuchs B.M."/>
            <person name="Spring S."/>
            <person name="Teeling H."/>
            <person name="Quast C."/>
            <person name="Wulf J."/>
            <person name="Schattenhofer M."/>
            <person name="Yan S."/>
            <person name="Ferriera S."/>
            <person name="Johnson J."/>
            <person name="Glockner F.O."/>
            <person name="Amann R."/>
        </authorList>
    </citation>
    <scope>NUCLEOTIDE SEQUENCE [LARGE SCALE GENOMIC DNA]</scope>
    <source>
        <strain evidence="16">KT71</strain>
    </source>
</reference>
<feature type="signal peptide" evidence="13">
    <location>
        <begin position="1"/>
        <end position="32"/>
    </location>
</feature>
<dbReference type="Gene3D" id="2.170.130.10">
    <property type="entry name" value="TonB-dependent receptor, plug domain"/>
    <property type="match status" value="1"/>
</dbReference>
<evidence type="ECO:0000256" key="3">
    <source>
        <dbReference type="ARBA" id="ARBA00022452"/>
    </source>
</evidence>
<sequence length="726" mass="80031">MNHSNTRFRVAPLALALSATLSSTTFLTNAQAADPAAIIDAQSSVIEEVFIFADADEVRALPGSAALVSEEQFRIEFANDINQLLKTVPGTYIREEDGYGLRPNIGIRGATSERSSKITLMEDGVMIAPAPYSNPAAYYFPTAMRMHSAEVLKGAPLLRYGPQTTGGVINMVSTPIPDSVTGNLDLRVGQNGEQDLLANFGGRYGDFGYLVETAQRRSDGFKEIDRGNDSGYDIEDYLVKLSWTGERQSLLFKAQYSNEISDETYLGLTDADFANNEDRRYGLSSIDEMNNYHAGMNLRYGLQLGDDLALSVTAYQNNFSRDWFKLSGGNSFVRAANAGDLGAQAILDGEADVFGLGYKHNNRDYESRGVELNLDHSLGDHSLSYGIRLHEDEMDRYQPIDVYDQIDGELLLSGRIEPVGGDNRLEDAEAMSLWLIDSWQLSSALNLNLALRYEDVDSSRRQFSDPDRETDPSRRSNSSQEWLPGASFTYDLSDEWQALAGVHRGFSPLGGGAQEFEEPETSVNWEAGIRYRGSWFLEAIAFYSDFDNKTENCSNANPCSNGATAGAFTTGQAVIQGLELQASTVLNFGNINAPVDLAYTYTDAVISRDNPEEGFSDGDTLAAVPENTLSLRLGLETAMNWDSYAVIKYIDETCVTIGCNTDSNPFNRTEDLLVTDLISRYALTDDAVVFVKFENVFDERSIVSRQPEGARPNKPRTASVGLQYQF</sequence>
<name>A4A9E6_9GAMM</name>
<dbReference type="PROSITE" id="PS01156">
    <property type="entry name" value="TONB_DEPENDENT_REC_2"/>
    <property type="match status" value="1"/>
</dbReference>
<feature type="compositionally biased region" description="Basic and acidic residues" evidence="12">
    <location>
        <begin position="460"/>
        <end position="474"/>
    </location>
</feature>
<evidence type="ECO:0000256" key="12">
    <source>
        <dbReference type="SAM" id="MobiDB-lite"/>
    </source>
</evidence>
<comment type="similarity">
    <text evidence="9 11">Belongs to the TonB-dependent receptor family.</text>
</comment>
<comment type="caution">
    <text evidence="16">The sequence shown here is derived from an EMBL/GenBank/DDBJ whole genome shotgun (WGS) entry which is preliminary data.</text>
</comment>
<keyword evidence="8 9" id="KW-0998">Cell outer membrane</keyword>
<dbReference type="GO" id="GO:0009279">
    <property type="term" value="C:cell outer membrane"/>
    <property type="evidence" value="ECO:0007669"/>
    <property type="project" value="UniProtKB-SubCell"/>
</dbReference>